<dbReference type="InterPro" id="IPR046341">
    <property type="entry name" value="SET_dom_sf"/>
</dbReference>
<gene>
    <name evidence="16" type="primary">LOC113207206</name>
</gene>
<dbReference type="Pfam" id="PF00856">
    <property type="entry name" value="SET"/>
    <property type="match status" value="1"/>
</dbReference>
<dbReference type="PROSITE" id="PS51571">
    <property type="entry name" value="SAM_MT43_PR_SET"/>
    <property type="match status" value="1"/>
</dbReference>
<keyword evidence="15" id="KW-1185">Reference proteome</keyword>
<dbReference type="PROSITE" id="PS50280">
    <property type="entry name" value="SET"/>
    <property type="match status" value="1"/>
</dbReference>
<dbReference type="InterPro" id="IPR001214">
    <property type="entry name" value="SET_dom"/>
</dbReference>
<evidence type="ECO:0000256" key="4">
    <source>
        <dbReference type="ARBA" id="ARBA00022454"/>
    </source>
</evidence>
<evidence type="ECO:0000256" key="5">
    <source>
        <dbReference type="ARBA" id="ARBA00022603"/>
    </source>
</evidence>
<proteinExistence type="predicted"/>
<organism evidence="15 16">
    <name type="scientific">Frankliniella occidentalis</name>
    <name type="common">Western flower thrips</name>
    <name type="synonym">Euthrips occidentalis</name>
    <dbReference type="NCBI Taxonomy" id="133901"/>
    <lineage>
        <taxon>Eukaryota</taxon>
        <taxon>Metazoa</taxon>
        <taxon>Ecdysozoa</taxon>
        <taxon>Arthropoda</taxon>
        <taxon>Hexapoda</taxon>
        <taxon>Insecta</taxon>
        <taxon>Pterygota</taxon>
        <taxon>Neoptera</taxon>
        <taxon>Paraneoptera</taxon>
        <taxon>Thysanoptera</taxon>
        <taxon>Terebrantia</taxon>
        <taxon>Thripoidea</taxon>
        <taxon>Thripidae</taxon>
        <taxon>Frankliniella</taxon>
    </lineage>
</organism>
<reference evidence="16" key="1">
    <citation type="submission" date="2025-08" db="UniProtKB">
        <authorList>
            <consortium name="RefSeq"/>
        </authorList>
    </citation>
    <scope>IDENTIFICATION</scope>
    <source>
        <tissue evidence="16">Whole organism</tissue>
    </source>
</reference>
<dbReference type="GO" id="GO:0005634">
    <property type="term" value="C:nucleus"/>
    <property type="evidence" value="ECO:0007669"/>
    <property type="project" value="UniProtKB-SubCell"/>
</dbReference>
<evidence type="ECO:0000256" key="3">
    <source>
        <dbReference type="ARBA" id="ARBA00012187"/>
    </source>
</evidence>
<keyword evidence="5" id="KW-0489">Methyltransferase</keyword>
<dbReference type="CDD" id="cd10528">
    <property type="entry name" value="SET_SETD8"/>
    <property type="match status" value="1"/>
</dbReference>
<evidence type="ECO:0000313" key="15">
    <source>
        <dbReference type="Proteomes" id="UP000504606"/>
    </source>
</evidence>
<protein>
    <recommendedName>
        <fullName evidence="3">[histone H4]-lysine(20) N-methyltransferase</fullName>
        <ecNumber evidence="3">2.1.1.361</ecNumber>
    </recommendedName>
</protein>
<comment type="subcellular location">
    <subcellularLocation>
        <location evidence="2">Chromosome</location>
    </subcellularLocation>
    <subcellularLocation>
        <location evidence="1">Nucleus</location>
    </subcellularLocation>
</comment>
<evidence type="ECO:0000256" key="9">
    <source>
        <dbReference type="ARBA" id="ARBA00023015"/>
    </source>
</evidence>
<dbReference type="RefSeq" id="XP_026279448.1">
    <property type="nucleotide sequence ID" value="XM_026423663.2"/>
</dbReference>
<evidence type="ECO:0000256" key="6">
    <source>
        <dbReference type="ARBA" id="ARBA00022679"/>
    </source>
</evidence>
<keyword evidence="11" id="KW-0539">Nucleus</keyword>
<evidence type="ECO:0000256" key="13">
    <source>
        <dbReference type="SAM" id="MobiDB-lite"/>
    </source>
</evidence>
<evidence type="ECO:0000256" key="7">
    <source>
        <dbReference type="ARBA" id="ARBA00022691"/>
    </source>
</evidence>
<dbReference type="GO" id="GO:0140944">
    <property type="term" value="F:histone H4K20 monomethyltransferase activity"/>
    <property type="evidence" value="ECO:0007669"/>
    <property type="project" value="UniProtKB-EC"/>
</dbReference>
<keyword evidence="9" id="KW-0805">Transcription regulation</keyword>
<dbReference type="InterPro" id="IPR047266">
    <property type="entry name" value="KMT5A-like_SET"/>
</dbReference>
<dbReference type="AlphaFoldDB" id="A0A6J1SFJ0"/>
<feature type="region of interest" description="Disordered" evidence="13">
    <location>
        <begin position="1"/>
        <end position="30"/>
    </location>
</feature>
<evidence type="ECO:0000256" key="10">
    <source>
        <dbReference type="ARBA" id="ARBA00023163"/>
    </source>
</evidence>
<keyword evidence="7" id="KW-0949">S-adenosyl-L-methionine</keyword>
<evidence type="ECO:0000259" key="14">
    <source>
        <dbReference type="PROSITE" id="PS50280"/>
    </source>
</evidence>
<evidence type="ECO:0000256" key="1">
    <source>
        <dbReference type="ARBA" id="ARBA00004123"/>
    </source>
</evidence>
<dbReference type="GO" id="GO:0006357">
    <property type="term" value="P:regulation of transcription by RNA polymerase II"/>
    <property type="evidence" value="ECO:0007669"/>
    <property type="project" value="TreeGrafter"/>
</dbReference>
<evidence type="ECO:0000256" key="2">
    <source>
        <dbReference type="ARBA" id="ARBA00004286"/>
    </source>
</evidence>
<evidence type="ECO:0000256" key="11">
    <source>
        <dbReference type="ARBA" id="ARBA00023242"/>
    </source>
</evidence>
<dbReference type="GO" id="GO:0032259">
    <property type="term" value="P:methylation"/>
    <property type="evidence" value="ECO:0007669"/>
    <property type="project" value="UniProtKB-KW"/>
</dbReference>
<dbReference type="Gene3D" id="2.170.270.10">
    <property type="entry name" value="SET domain"/>
    <property type="match status" value="1"/>
</dbReference>
<keyword evidence="10" id="KW-0804">Transcription</keyword>
<comment type="catalytic activity">
    <reaction evidence="12">
        <text>L-lysyl(20)-[histone H4] + S-adenosyl-L-methionine = N(6)-methyl-L-lysyl(20)-[histone H4] + S-adenosyl-L-homocysteine + H(+)</text>
        <dbReference type="Rhea" id="RHEA:60344"/>
        <dbReference type="Rhea" id="RHEA-COMP:15554"/>
        <dbReference type="Rhea" id="RHEA-COMP:15555"/>
        <dbReference type="ChEBI" id="CHEBI:15378"/>
        <dbReference type="ChEBI" id="CHEBI:29969"/>
        <dbReference type="ChEBI" id="CHEBI:57856"/>
        <dbReference type="ChEBI" id="CHEBI:59789"/>
        <dbReference type="ChEBI" id="CHEBI:61929"/>
        <dbReference type="EC" id="2.1.1.361"/>
    </reaction>
</comment>
<dbReference type="Proteomes" id="UP000504606">
    <property type="component" value="Unplaced"/>
</dbReference>
<dbReference type="InterPro" id="IPR051760">
    <property type="entry name" value="KMT5A"/>
</dbReference>
<dbReference type="SUPFAM" id="SSF82199">
    <property type="entry name" value="SET domain"/>
    <property type="match status" value="1"/>
</dbReference>
<accession>A0A6J1SFJ0</accession>
<feature type="region of interest" description="Disordered" evidence="13">
    <location>
        <begin position="115"/>
        <end position="138"/>
    </location>
</feature>
<dbReference type="OrthoDB" id="5560686at2759"/>
<dbReference type="PANTHER" id="PTHR46167:SF1">
    <property type="entry name" value="N-LYSINE METHYLTRANSFERASE KMT5A"/>
    <property type="match status" value="1"/>
</dbReference>
<dbReference type="PANTHER" id="PTHR46167">
    <property type="entry name" value="N-LYSINE METHYLTRANSFERASE KMT5A"/>
    <property type="match status" value="1"/>
</dbReference>
<name>A0A6J1SFJ0_FRAOC</name>
<dbReference type="InterPro" id="IPR016858">
    <property type="entry name" value="KMT5A-like"/>
</dbReference>
<evidence type="ECO:0000313" key="16">
    <source>
        <dbReference type="RefSeq" id="XP_026279448.1"/>
    </source>
</evidence>
<dbReference type="GeneID" id="113207206"/>
<dbReference type="GO" id="GO:0043516">
    <property type="term" value="P:regulation of DNA damage response, signal transduction by p53 class mediator"/>
    <property type="evidence" value="ECO:0007669"/>
    <property type="project" value="TreeGrafter"/>
</dbReference>
<feature type="compositionally biased region" description="Polar residues" evidence="13">
    <location>
        <begin position="115"/>
        <end position="125"/>
    </location>
</feature>
<dbReference type="GO" id="GO:0005700">
    <property type="term" value="C:polytene chromosome"/>
    <property type="evidence" value="ECO:0007669"/>
    <property type="project" value="TreeGrafter"/>
</dbReference>
<sequence length="391" mass="43044">MRGKRKGRGGWKGPPAAGDLPSDSPKRKDSRIEFQGLLSHASPPITNFFHPQSKSLTTCEKHEISEEPEVLDKHTSENVNQTALVSNGDPVQIINAVVSDEKSAQVSDTANRVENGLEQSLRSPSPATPHKIVFDDAQPPLLSPSSALSQLSIANGALKKATKSRRKLNPNQTANQLAPPSAAGAKLTCCTKVKASTVIDTGKASSATATTITNGSQHKLTDFFPVRRSVRKTKKTVLEERQKTLEEAVLMCKEEGLQIHNFEGKGRGIVAVRPFVKGEFVVEYAGELIKMDEAKEREKLYAQDQNTGCYMYYFKHKNLQLCVDATPESNRLGRLVNHSRNGNLLTKTITLDDTPRLVLIAKEDIQPGDEVTYDYGDRSKESLKYHPWLAS</sequence>
<keyword evidence="8" id="KW-0156">Chromatin regulator</keyword>
<evidence type="ECO:0000256" key="12">
    <source>
        <dbReference type="ARBA" id="ARBA00047784"/>
    </source>
</evidence>
<keyword evidence="4" id="KW-0158">Chromosome</keyword>
<keyword evidence="6" id="KW-0808">Transferase</keyword>
<dbReference type="KEGG" id="foc:113207206"/>
<dbReference type="EC" id="2.1.1.361" evidence="3"/>
<feature type="domain" description="SET" evidence="14">
    <location>
        <begin position="255"/>
        <end position="376"/>
    </location>
</feature>
<evidence type="ECO:0000256" key="8">
    <source>
        <dbReference type="ARBA" id="ARBA00022853"/>
    </source>
</evidence>
<dbReference type="SMART" id="SM00317">
    <property type="entry name" value="SET"/>
    <property type="match status" value="1"/>
</dbReference>